<reference evidence="1" key="1">
    <citation type="journal article" date="2023" name="Mol. Phylogenet. Evol.">
        <title>Genome-scale phylogeny and comparative genomics of the fungal order Sordariales.</title>
        <authorList>
            <person name="Hensen N."/>
            <person name="Bonometti L."/>
            <person name="Westerberg I."/>
            <person name="Brannstrom I.O."/>
            <person name="Guillou S."/>
            <person name="Cros-Aarteil S."/>
            <person name="Calhoun S."/>
            <person name="Haridas S."/>
            <person name="Kuo A."/>
            <person name="Mondo S."/>
            <person name="Pangilinan J."/>
            <person name="Riley R."/>
            <person name="LaButti K."/>
            <person name="Andreopoulos B."/>
            <person name="Lipzen A."/>
            <person name="Chen C."/>
            <person name="Yan M."/>
            <person name="Daum C."/>
            <person name="Ng V."/>
            <person name="Clum A."/>
            <person name="Steindorff A."/>
            <person name="Ohm R.A."/>
            <person name="Martin F."/>
            <person name="Silar P."/>
            <person name="Natvig D.O."/>
            <person name="Lalanne C."/>
            <person name="Gautier V."/>
            <person name="Ament-Velasquez S.L."/>
            <person name="Kruys A."/>
            <person name="Hutchinson M.I."/>
            <person name="Powell A.J."/>
            <person name="Barry K."/>
            <person name="Miller A.N."/>
            <person name="Grigoriev I.V."/>
            <person name="Debuchy R."/>
            <person name="Gladieux P."/>
            <person name="Hiltunen Thoren M."/>
            <person name="Johannesson H."/>
        </authorList>
    </citation>
    <scope>NUCLEOTIDE SEQUENCE</scope>
    <source>
        <strain evidence="1">CBS 955.72</strain>
    </source>
</reference>
<keyword evidence="2" id="KW-1185">Reference proteome</keyword>
<gene>
    <name evidence="1" type="ORF">B0T25DRAFT_303710</name>
</gene>
<dbReference type="AlphaFoldDB" id="A0AAJ0H8B7"/>
<evidence type="ECO:0000313" key="1">
    <source>
        <dbReference type="EMBL" id="KAK3343656.1"/>
    </source>
</evidence>
<comment type="caution">
    <text evidence="1">The sequence shown here is derived from an EMBL/GenBank/DDBJ whole genome shotgun (WGS) entry which is preliminary data.</text>
</comment>
<name>A0AAJ0H8B7_9PEZI</name>
<dbReference type="EMBL" id="JAUIQD010000007">
    <property type="protein sequence ID" value="KAK3343656.1"/>
    <property type="molecule type" value="Genomic_DNA"/>
</dbReference>
<protein>
    <submittedName>
        <fullName evidence="1">Uncharacterized protein</fullName>
    </submittedName>
</protein>
<reference evidence="1" key="2">
    <citation type="submission" date="2023-06" db="EMBL/GenBank/DDBJ databases">
        <authorList>
            <consortium name="Lawrence Berkeley National Laboratory"/>
            <person name="Haridas S."/>
            <person name="Hensen N."/>
            <person name="Bonometti L."/>
            <person name="Westerberg I."/>
            <person name="Brannstrom I.O."/>
            <person name="Guillou S."/>
            <person name="Cros-Aarteil S."/>
            <person name="Calhoun S."/>
            <person name="Kuo A."/>
            <person name="Mondo S."/>
            <person name="Pangilinan J."/>
            <person name="Riley R."/>
            <person name="Labutti K."/>
            <person name="Andreopoulos B."/>
            <person name="Lipzen A."/>
            <person name="Chen C."/>
            <person name="Yanf M."/>
            <person name="Daum C."/>
            <person name="Ng V."/>
            <person name="Clum A."/>
            <person name="Steindorff A."/>
            <person name="Ohm R."/>
            <person name="Martin F."/>
            <person name="Silar P."/>
            <person name="Natvig D."/>
            <person name="Lalanne C."/>
            <person name="Gautier V."/>
            <person name="Ament-Velasquez S.L."/>
            <person name="Kruys A."/>
            <person name="Hutchinson M.I."/>
            <person name="Powell A.J."/>
            <person name="Barry K."/>
            <person name="Miller A.N."/>
            <person name="Grigoriev I.V."/>
            <person name="Debuchy R."/>
            <person name="Gladieux P."/>
            <person name="Thoren M.H."/>
            <person name="Johannesson H."/>
        </authorList>
    </citation>
    <scope>NUCLEOTIDE SEQUENCE</scope>
    <source>
        <strain evidence="1">CBS 955.72</strain>
    </source>
</reference>
<evidence type="ECO:0000313" key="2">
    <source>
        <dbReference type="Proteomes" id="UP001275084"/>
    </source>
</evidence>
<dbReference type="Proteomes" id="UP001275084">
    <property type="component" value="Unassembled WGS sequence"/>
</dbReference>
<organism evidence="1 2">
    <name type="scientific">Lasiosphaeria hispida</name>
    <dbReference type="NCBI Taxonomy" id="260671"/>
    <lineage>
        <taxon>Eukaryota</taxon>
        <taxon>Fungi</taxon>
        <taxon>Dikarya</taxon>
        <taxon>Ascomycota</taxon>
        <taxon>Pezizomycotina</taxon>
        <taxon>Sordariomycetes</taxon>
        <taxon>Sordariomycetidae</taxon>
        <taxon>Sordariales</taxon>
        <taxon>Lasiosphaeriaceae</taxon>
        <taxon>Lasiosphaeria</taxon>
    </lineage>
</organism>
<sequence length="414" mass="44819">MAHPPSPRPFWAGLDPGKPEPLDKVLAALHCYQVAPVFSQNPSIAFIVDREDHYRLDDGFPELQKLAAAINREIPFEFDPSTGRLITMFPKPALEILKYTVHHIVVAGLESINRIPAPMGPFARELFLAPDDDGNNTLMVSRAGHVKSLTSIFAFTATNSHIAPGKCAAHHFAKHPSLHTVIMVQLALPVELETERQLQRLAKHSFVSVTAKVNGTVQTIVPREALSTPGGAIKLWLSDLIEQDDAEGFTDEFSRPLDNKADNRPASITVPYTAILSRLRILYDIKEMDGSVHMSTGNSPKAAGGSRGARSLSTLAGGSTANRIFGPVPGGGGSKRPLSTLPALPPLTSCHMVKGINTLGHGGGSRFRSGCTASRRPTEPAVSRPYPLFSRMVNPAEATVAPWSRLLARLPRKW</sequence>
<proteinExistence type="predicted"/>
<accession>A0AAJ0H8B7</accession>